<feature type="compositionally biased region" description="Acidic residues" evidence="2">
    <location>
        <begin position="178"/>
        <end position="187"/>
    </location>
</feature>
<dbReference type="EMBL" id="KQ483693">
    <property type="protein sequence ID" value="KYP42905.1"/>
    <property type="molecule type" value="Genomic_DNA"/>
</dbReference>
<dbReference type="Pfam" id="PF03732">
    <property type="entry name" value="Retrotrans_gag"/>
    <property type="match status" value="1"/>
</dbReference>
<dbReference type="GO" id="GO:0008270">
    <property type="term" value="F:zinc ion binding"/>
    <property type="evidence" value="ECO:0007669"/>
    <property type="project" value="UniProtKB-KW"/>
</dbReference>
<sequence>MNKLQRLQQRHMSVEDYRQTMELYMMRARIREEENLAIARFLSGLDLEIRDKMELLPYRDLNDLVQLCITVEQQILRKTFKKESSCLSSYYKKEHKREGKTFEKKNSFDSSKNLDKGKEKEKEKYTSHISTKSSEIKCFKCLGRGHIASQCPNKKVMILRGQDIYSNQDEATTSSSSSEDEEETNKE</sequence>
<dbReference type="PANTHER" id="PTHR35046:SF9">
    <property type="entry name" value="RNA-DIRECTED DNA POLYMERASE"/>
    <property type="match status" value="1"/>
</dbReference>
<keyword evidence="1" id="KW-0479">Metal-binding</keyword>
<dbReference type="PROSITE" id="PS50158">
    <property type="entry name" value="ZF_CCHC"/>
    <property type="match status" value="1"/>
</dbReference>
<dbReference type="Pfam" id="PF00098">
    <property type="entry name" value="zf-CCHC"/>
    <property type="match status" value="1"/>
</dbReference>
<keyword evidence="1" id="KW-0862">Zinc</keyword>
<dbReference type="InterPro" id="IPR005162">
    <property type="entry name" value="Retrotrans_gag_dom"/>
</dbReference>
<evidence type="ECO:0000259" key="3">
    <source>
        <dbReference type="PROSITE" id="PS50158"/>
    </source>
</evidence>
<protein>
    <recommendedName>
        <fullName evidence="3">CCHC-type domain-containing protein</fullName>
    </recommendedName>
</protein>
<evidence type="ECO:0000313" key="5">
    <source>
        <dbReference type="EMBL" id="KYP42907.1"/>
    </source>
</evidence>
<dbReference type="GO" id="GO:0003676">
    <property type="term" value="F:nucleic acid binding"/>
    <property type="evidence" value="ECO:0007669"/>
    <property type="project" value="InterPro"/>
</dbReference>
<dbReference type="SUPFAM" id="SSF57756">
    <property type="entry name" value="Retrovirus zinc finger-like domains"/>
    <property type="match status" value="1"/>
</dbReference>
<organism evidence="5 6">
    <name type="scientific">Cajanus cajan</name>
    <name type="common">Pigeon pea</name>
    <name type="synonym">Cajanus indicus</name>
    <dbReference type="NCBI Taxonomy" id="3821"/>
    <lineage>
        <taxon>Eukaryota</taxon>
        <taxon>Viridiplantae</taxon>
        <taxon>Streptophyta</taxon>
        <taxon>Embryophyta</taxon>
        <taxon>Tracheophyta</taxon>
        <taxon>Spermatophyta</taxon>
        <taxon>Magnoliopsida</taxon>
        <taxon>eudicotyledons</taxon>
        <taxon>Gunneridae</taxon>
        <taxon>Pentapetalae</taxon>
        <taxon>rosids</taxon>
        <taxon>fabids</taxon>
        <taxon>Fabales</taxon>
        <taxon>Fabaceae</taxon>
        <taxon>Papilionoideae</taxon>
        <taxon>50 kb inversion clade</taxon>
        <taxon>NPAAA clade</taxon>
        <taxon>indigoferoid/millettioid clade</taxon>
        <taxon>Phaseoleae</taxon>
        <taxon>Cajanus</taxon>
    </lineage>
</organism>
<evidence type="ECO:0000256" key="1">
    <source>
        <dbReference type="PROSITE-ProRule" id="PRU00047"/>
    </source>
</evidence>
<dbReference type="Gene3D" id="4.10.60.10">
    <property type="entry name" value="Zinc finger, CCHC-type"/>
    <property type="match status" value="1"/>
</dbReference>
<keyword evidence="1" id="KW-0863">Zinc-finger</keyword>
<dbReference type="Gramene" id="C.cajan_37185.t">
    <property type="protein sequence ID" value="C.cajan_37185.t.cds1"/>
    <property type="gene ID" value="C.cajan_37185"/>
</dbReference>
<evidence type="ECO:0000313" key="4">
    <source>
        <dbReference type="EMBL" id="KYP42905.1"/>
    </source>
</evidence>
<dbReference type="Proteomes" id="UP000075243">
    <property type="component" value="Unassembled WGS sequence"/>
</dbReference>
<dbReference type="EMBL" id="KQ483693">
    <property type="protein sequence ID" value="KYP42907.1"/>
    <property type="molecule type" value="Genomic_DNA"/>
</dbReference>
<feature type="region of interest" description="Disordered" evidence="2">
    <location>
        <begin position="101"/>
        <end position="126"/>
    </location>
</feature>
<reference evidence="5 6" key="1">
    <citation type="journal article" date="2012" name="Nat. Biotechnol.">
        <title>Draft genome sequence of pigeonpea (Cajanus cajan), an orphan legume crop of resource-poor farmers.</title>
        <authorList>
            <person name="Varshney R.K."/>
            <person name="Chen W."/>
            <person name="Li Y."/>
            <person name="Bharti A.K."/>
            <person name="Saxena R.K."/>
            <person name="Schlueter J.A."/>
            <person name="Donoghue M.T."/>
            <person name="Azam S."/>
            <person name="Fan G."/>
            <person name="Whaley A.M."/>
            <person name="Farmer A.D."/>
            <person name="Sheridan J."/>
            <person name="Iwata A."/>
            <person name="Tuteja R."/>
            <person name="Penmetsa R.V."/>
            <person name="Wu W."/>
            <person name="Upadhyaya H.D."/>
            <person name="Yang S.P."/>
            <person name="Shah T."/>
            <person name="Saxena K.B."/>
            <person name="Michael T."/>
            <person name="McCombie W.R."/>
            <person name="Yang B."/>
            <person name="Zhang G."/>
            <person name="Yang H."/>
            <person name="Wang J."/>
            <person name="Spillane C."/>
            <person name="Cook D.R."/>
            <person name="May G.D."/>
            <person name="Xu X."/>
            <person name="Jackson S.A."/>
        </authorList>
    </citation>
    <scope>NUCLEOTIDE SEQUENCE [LARGE SCALE GENOMIC DNA]</scope>
    <source>
        <strain evidence="6">cv. Asha</strain>
    </source>
</reference>
<dbReference type="PANTHER" id="PTHR35046">
    <property type="entry name" value="ZINC KNUCKLE (CCHC-TYPE) FAMILY PROTEIN"/>
    <property type="match status" value="1"/>
</dbReference>
<gene>
    <name evidence="4" type="ORF">KK1_035654</name>
    <name evidence="5" type="ORF">KK1_035656</name>
</gene>
<accession>A0A151RK18</accession>
<dbReference type="AlphaFoldDB" id="A0A151RK18"/>
<dbReference type="InterPro" id="IPR001878">
    <property type="entry name" value="Znf_CCHC"/>
</dbReference>
<dbReference type="InterPro" id="IPR036875">
    <property type="entry name" value="Znf_CCHC_sf"/>
</dbReference>
<evidence type="ECO:0000256" key="2">
    <source>
        <dbReference type="SAM" id="MobiDB-lite"/>
    </source>
</evidence>
<dbReference type="Gramene" id="C.cajan_37183.t">
    <property type="protein sequence ID" value="C.cajan_37183.t.cds1"/>
    <property type="gene ID" value="C.cajan_37183"/>
</dbReference>
<feature type="domain" description="CCHC-type" evidence="3">
    <location>
        <begin position="137"/>
        <end position="153"/>
    </location>
</feature>
<evidence type="ECO:0000313" key="6">
    <source>
        <dbReference type="Proteomes" id="UP000075243"/>
    </source>
</evidence>
<dbReference type="SMART" id="SM00343">
    <property type="entry name" value="ZnF_C2HC"/>
    <property type="match status" value="1"/>
</dbReference>
<feature type="region of interest" description="Disordered" evidence="2">
    <location>
        <begin position="162"/>
        <end position="187"/>
    </location>
</feature>
<proteinExistence type="predicted"/>
<keyword evidence="6" id="KW-1185">Reference proteome</keyword>
<name>A0A151RK18_CAJCA</name>